<dbReference type="Gene3D" id="3.90.230.10">
    <property type="entry name" value="Creatinase/methionine aminopeptidase superfamily"/>
    <property type="match status" value="1"/>
</dbReference>
<sequence>MLFLPRILNTTTVFTDASRSDTNESKSAHVKDGVAVVRFLRWVHELVDSGANVTERNVVDKLDEIRRDGERGRLGYLHIVTALLSELQLFDSVIDFIL</sequence>
<accession>A0A8J2W769</accession>
<dbReference type="EMBL" id="CAKASE010000071">
    <property type="protein sequence ID" value="CAG9573846.1"/>
    <property type="molecule type" value="Genomic_DNA"/>
</dbReference>
<dbReference type="InterPro" id="IPR036005">
    <property type="entry name" value="Creatinase/aminopeptidase-like"/>
</dbReference>
<evidence type="ECO:0000313" key="1">
    <source>
        <dbReference type="EMBL" id="CAG9573846.1"/>
    </source>
</evidence>
<evidence type="ECO:0000313" key="2">
    <source>
        <dbReference type="Proteomes" id="UP000789524"/>
    </source>
</evidence>
<name>A0A8J2W769_9NEOP</name>
<dbReference type="AlphaFoldDB" id="A0A8J2W769"/>
<gene>
    <name evidence="1" type="ORF">DCHRY22_LOCUS10697</name>
</gene>
<dbReference type="OrthoDB" id="9995434at2759"/>
<proteinExistence type="predicted"/>
<reference evidence="1" key="1">
    <citation type="submission" date="2021-09" db="EMBL/GenBank/DDBJ databases">
        <authorList>
            <person name="Martin H S."/>
        </authorList>
    </citation>
    <scope>NUCLEOTIDE SEQUENCE</scope>
</reference>
<comment type="caution">
    <text evidence="1">The sequence shown here is derived from an EMBL/GenBank/DDBJ whole genome shotgun (WGS) entry which is preliminary data.</text>
</comment>
<organism evidence="1 2">
    <name type="scientific">Danaus chrysippus</name>
    <name type="common">African queen</name>
    <dbReference type="NCBI Taxonomy" id="151541"/>
    <lineage>
        <taxon>Eukaryota</taxon>
        <taxon>Metazoa</taxon>
        <taxon>Ecdysozoa</taxon>
        <taxon>Arthropoda</taxon>
        <taxon>Hexapoda</taxon>
        <taxon>Insecta</taxon>
        <taxon>Pterygota</taxon>
        <taxon>Neoptera</taxon>
        <taxon>Endopterygota</taxon>
        <taxon>Lepidoptera</taxon>
        <taxon>Glossata</taxon>
        <taxon>Ditrysia</taxon>
        <taxon>Papilionoidea</taxon>
        <taxon>Nymphalidae</taxon>
        <taxon>Danainae</taxon>
        <taxon>Danaini</taxon>
        <taxon>Danaina</taxon>
        <taxon>Danaus</taxon>
        <taxon>Anosia</taxon>
    </lineage>
</organism>
<keyword evidence="2" id="KW-1185">Reference proteome</keyword>
<protein>
    <submittedName>
        <fullName evidence="1">(African queen) hypothetical protein</fullName>
    </submittedName>
</protein>
<dbReference type="Proteomes" id="UP000789524">
    <property type="component" value="Unassembled WGS sequence"/>
</dbReference>